<dbReference type="Pfam" id="PF00126">
    <property type="entry name" value="HTH_1"/>
    <property type="match status" value="1"/>
</dbReference>
<dbReference type="InterPro" id="IPR036388">
    <property type="entry name" value="WH-like_DNA-bd_sf"/>
</dbReference>
<dbReference type="GO" id="GO:0000976">
    <property type="term" value="F:transcription cis-regulatory region binding"/>
    <property type="evidence" value="ECO:0007669"/>
    <property type="project" value="TreeGrafter"/>
</dbReference>
<gene>
    <name evidence="6" type="ORF">SASC598J21_013470</name>
</gene>
<protein>
    <submittedName>
        <fullName evidence="6">Transcriptional regulator</fullName>
    </submittedName>
</protein>
<dbReference type="AlphaFoldDB" id="A0A074VEN5"/>
<dbReference type="InterPro" id="IPR000847">
    <property type="entry name" value="LysR_HTH_N"/>
</dbReference>
<name>A0A074VEN5_9NEIS</name>
<dbReference type="Gene3D" id="3.40.190.290">
    <property type="match status" value="1"/>
</dbReference>
<proteinExistence type="inferred from homology"/>
<dbReference type="GO" id="GO:0003700">
    <property type="term" value="F:DNA-binding transcription factor activity"/>
    <property type="evidence" value="ECO:0007669"/>
    <property type="project" value="InterPro"/>
</dbReference>
<keyword evidence="4" id="KW-0804">Transcription</keyword>
<reference evidence="6 7" key="1">
    <citation type="journal article" date="2014" name="PLoS Genet.">
        <title>Hidden diversity in honey bee gut symbionts detected by single-cell genomics.</title>
        <authorList>
            <person name="Engel P."/>
            <person name="Stepanauskas R."/>
            <person name="Moran N."/>
        </authorList>
    </citation>
    <scope>NUCLEOTIDE SEQUENCE [LARGE SCALE GENOMIC DNA]</scope>
    <source>
        <strain evidence="6 7">SCGC AB-598-J21</strain>
    </source>
</reference>
<evidence type="ECO:0000313" key="6">
    <source>
        <dbReference type="EMBL" id="KEQ00910.1"/>
    </source>
</evidence>
<evidence type="ECO:0000256" key="4">
    <source>
        <dbReference type="ARBA" id="ARBA00023163"/>
    </source>
</evidence>
<sequence length="293" mass="33185">MKTTLEQWQLLQAVVSYGSFARAAEAFNRSQSSLSYQLTLMQERLGVTLLTIVGRRAELTASGQQLLAQALPLLQGFEALENRSRALKRGERARLDLVVDSIFPKDRLFSALRCFQQAYPSTQIHLTEVLRSESCAVLQQRQADVYIITPSAEMMRQGKLLLEVNFVAVVRHSHPLLDLPAPLSQDVLMRYPLIEIVSREQQQQPYRQITASENWTFTTIETAIEAVSQGVGYGWLPEERIKNQLACGELKLLPLRQGMRRATPVYLFLNQDEEQLDDETALLVSLINGRCPL</sequence>
<dbReference type="InterPro" id="IPR005119">
    <property type="entry name" value="LysR_subst-bd"/>
</dbReference>
<dbReference type="Pfam" id="PF03466">
    <property type="entry name" value="LysR_substrate"/>
    <property type="match status" value="1"/>
</dbReference>
<evidence type="ECO:0000256" key="2">
    <source>
        <dbReference type="ARBA" id="ARBA00023015"/>
    </source>
</evidence>
<evidence type="ECO:0000256" key="1">
    <source>
        <dbReference type="ARBA" id="ARBA00009437"/>
    </source>
</evidence>
<evidence type="ECO:0000313" key="7">
    <source>
        <dbReference type="Proteomes" id="UP000027644"/>
    </source>
</evidence>
<dbReference type="Proteomes" id="UP000027644">
    <property type="component" value="Unassembled WGS sequence"/>
</dbReference>
<keyword evidence="2" id="KW-0805">Transcription regulation</keyword>
<dbReference type="PROSITE" id="PS50931">
    <property type="entry name" value="HTH_LYSR"/>
    <property type="match status" value="1"/>
</dbReference>
<dbReference type="SUPFAM" id="SSF46785">
    <property type="entry name" value="Winged helix' DNA-binding domain"/>
    <property type="match status" value="1"/>
</dbReference>
<dbReference type="EMBL" id="AVQL01000442">
    <property type="protein sequence ID" value="KEQ00910.1"/>
    <property type="molecule type" value="Genomic_DNA"/>
</dbReference>
<comment type="similarity">
    <text evidence="1">Belongs to the LysR transcriptional regulatory family.</text>
</comment>
<accession>A0A074VEN5</accession>
<evidence type="ECO:0000256" key="3">
    <source>
        <dbReference type="ARBA" id="ARBA00023125"/>
    </source>
</evidence>
<dbReference type="PANTHER" id="PTHR30126:SF88">
    <property type="entry name" value="TRANSCRIPTIONAL REGULATOR-RELATED"/>
    <property type="match status" value="1"/>
</dbReference>
<feature type="domain" description="HTH lysR-type" evidence="5">
    <location>
        <begin position="3"/>
        <end position="60"/>
    </location>
</feature>
<dbReference type="Gene3D" id="1.10.10.10">
    <property type="entry name" value="Winged helix-like DNA-binding domain superfamily/Winged helix DNA-binding domain"/>
    <property type="match status" value="1"/>
</dbReference>
<keyword evidence="3" id="KW-0238">DNA-binding</keyword>
<comment type="caution">
    <text evidence="6">The sequence shown here is derived from an EMBL/GenBank/DDBJ whole genome shotgun (WGS) entry which is preliminary data.</text>
</comment>
<dbReference type="SUPFAM" id="SSF53850">
    <property type="entry name" value="Periplasmic binding protein-like II"/>
    <property type="match status" value="1"/>
</dbReference>
<dbReference type="InterPro" id="IPR036390">
    <property type="entry name" value="WH_DNA-bd_sf"/>
</dbReference>
<dbReference type="PANTHER" id="PTHR30126">
    <property type="entry name" value="HTH-TYPE TRANSCRIPTIONAL REGULATOR"/>
    <property type="match status" value="1"/>
</dbReference>
<organism evidence="6 7">
    <name type="scientific">Snodgrassella alvi SCGC AB-598-J21</name>
    <dbReference type="NCBI Taxonomy" id="1385367"/>
    <lineage>
        <taxon>Bacteria</taxon>
        <taxon>Pseudomonadati</taxon>
        <taxon>Pseudomonadota</taxon>
        <taxon>Betaproteobacteria</taxon>
        <taxon>Neisseriales</taxon>
        <taxon>Neisseriaceae</taxon>
        <taxon>Snodgrassella</taxon>
    </lineage>
</organism>
<evidence type="ECO:0000259" key="5">
    <source>
        <dbReference type="PROSITE" id="PS50931"/>
    </source>
</evidence>